<sequence length="396" mass="46278">MNNKTDKKLEDAMLNMLAGVKDFRKQEEEKQYKKYWSEIKVPFSLKEGLGKYTKYELDEIRKSLQIKNVSNLKKDKLIDLLVEEIPHYLERIYLLWDSERFHLLTNMASKEGRSKALNIADEQIRYFRANGLIYTGVHEGEKILAVPSELIEQINALKSNIEARGTIKRNTEWIKLTGGLLYYYGTLNLNQLIEMLEKYTKEPLNLRDYFQVIHDANDFRKQFYIDEEGFSHLRVFDPKKVLQEHKSRKSLPFYPLTKDQLLTAGEYNFVERNKGYAQLVSFLTENFKIDKAAADQLAEECVYATKNGDSPNDVLQYLSRMLEFENKETLHKLIDNVVFLMNNTREWFLKGHTSTELSEVEKTGNKNNSKRVEEIKVGRNDPCPCGSGKKYKKCCG</sequence>
<dbReference type="Pfam" id="PF02810">
    <property type="entry name" value="SEC-C"/>
    <property type="match status" value="1"/>
</dbReference>
<dbReference type="Proteomes" id="UP001597318">
    <property type="component" value="Unassembled WGS sequence"/>
</dbReference>
<evidence type="ECO:0000313" key="1">
    <source>
        <dbReference type="EMBL" id="MFD2212399.1"/>
    </source>
</evidence>
<proteinExistence type="predicted"/>
<dbReference type="SUPFAM" id="SSF103642">
    <property type="entry name" value="Sec-C motif"/>
    <property type="match status" value="1"/>
</dbReference>
<name>A0ABW5BS72_9BACI</name>
<comment type="caution">
    <text evidence="1">The sequence shown here is derived from an EMBL/GenBank/DDBJ whole genome shotgun (WGS) entry which is preliminary data.</text>
</comment>
<organism evidence="1 2">
    <name type="scientific">Metabacillus endolithicus</name>
    <dbReference type="NCBI Taxonomy" id="1535204"/>
    <lineage>
        <taxon>Bacteria</taxon>
        <taxon>Bacillati</taxon>
        <taxon>Bacillota</taxon>
        <taxon>Bacilli</taxon>
        <taxon>Bacillales</taxon>
        <taxon>Bacillaceae</taxon>
        <taxon>Metabacillus</taxon>
    </lineage>
</organism>
<dbReference type="Gene3D" id="3.10.450.50">
    <property type="match status" value="1"/>
</dbReference>
<dbReference type="EMBL" id="JBHUIK010000001">
    <property type="protein sequence ID" value="MFD2212399.1"/>
    <property type="molecule type" value="Genomic_DNA"/>
</dbReference>
<keyword evidence="2" id="KW-1185">Reference proteome</keyword>
<protein>
    <submittedName>
        <fullName evidence="1">YecA family protein</fullName>
    </submittedName>
</protein>
<reference evidence="2" key="1">
    <citation type="journal article" date="2019" name="Int. J. Syst. Evol. Microbiol.">
        <title>The Global Catalogue of Microorganisms (GCM) 10K type strain sequencing project: providing services to taxonomists for standard genome sequencing and annotation.</title>
        <authorList>
            <consortium name="The Broad Institute Genomics Platform"/>
            <consortium name="The Broad Institute Genome Sequencing Center for Infectious Disease"/>
            <person name="Wu L."/>
            <person name="Ma J."/>
        </authorList>
    </citation>
    <scope>NUCLEOTIDE SEQUENCE [LARGE SCALE GENOMIC DNA]</scope>
    <source>
        <strain evidence="2">CGMCC 1.15474</strain>
    </source>
</reference>
<dbReference type="PANTHER" id="PTHR33747:SF1">
    <property type="entry name" value="ADENYLATE CYCLASE-ASSOCIATED CAP C-TERMINAL DOMAIN-CONTAINING PROTEIN"/>
    <property type="match status" value="1"/>
</dbReference>
<dbReference type="InterPro" id="IPR004027">
    <property type="entry name" value="SEC_C_motif"/>
</dbReference>
<accession>A0ABW5BS72</accession>
<dbReference type="PANTHER" id="PTHR33747">
    <property type="entry name" value="UPF0225 PROTEIN SCO1677"/>
    <property type="match status" value="1"/>
</dbReference>
<evidence type="ECO:0000313" key="2">
    <source>
        <dbReference type="Proteomes" id="UP001597318"/>
    </source>
</evidence>
<gene>
    <name evidence="1" type="ORF">ACFSKK_01590</name>
</gene>
<dbReference type="RefSeq" id="WP_379049639.1">
    <property type="nucleotide sequence ID" value="NZ_JBHUIK010000001.1"/>
</dbReference>